<reference evidence="3" key="1">
    <citation type="journal article" date="2023" name="G3 (Bethesda)">
        <title>Whole genome assembly and annotation of the endangered Caribbean coral Acropora cervicornis.</title>
        <authorList>
            <person name="Selwyn J.D."/>
            <person name="Vollmer S.V."/>
        </authorList>
    </citation>
    <scope>NUCLEOTIDE SEQUENCE</scope>
    <source>
        <strain evidence="3">K2</strain>
    </source>
</reference>
<keyword evidence="4" id="KW-1185">Reference proteome</keyword>
<name>A0AAD9USN3_ACRCE</name>
<evidence type="ECO:0000256" key="1">
    <source>
        <dbReference type="SAM" id="MobiDB-lite"/>
    </source>
</evidence>
<comment type="caution">
    <text evidence="3">The sequence shown here is derived from an EMBL/GenBank/DDBJ whole genome shotgun (WGS) entry which is preliminary data.</text>
</comment>
<evidence type="ECO:0000313" key="3">
    <source>
        <dbReference type="EMBL" id="KAK2548491.1"/>
    </source>
</evidence>
<dbReference type="GO" id="GO:0003677">
    <property type="term" value="F:DNA binding"/>
    <property type="evidence" value="ECO:0007669"/>
    <property type="project" value="InterPro"/>
</dbReference>
<dbReference type="Pfam" id="PF10523">
    <property type="entry name" value="BEN"/>
    <property type="match status" value="1"/>
</dbReference>
<gene>
    <name evidence="3" type="ORF">P5673_031272</name>
</gene>
<evidence type="ECO:0000313" key="4">
    <source>
        <dbReference type="Proteomes" id="UP001249851"/>
    </source>
</evidence>
<dbReference type="EMBL" id="JARQWQ010000145">
    <property type="protein sequence ID" value="KAK2548491.1"/>
    <property type="molecule type" value="Genomic_DNA"/>
</dbReference>
<sequence length="285" mass="32774">MRAKNIPRSERLQKKVWETKDPGSEHHCKNRQQNLEELCEGIGKENESANSQSEKVITSKRKSIPNQTENTKRRMKVAVVPDSDNGMSDTDEMEGDLQDCEMEFELIRKERQMVNKLLKSSKKDEVEERIEYANRKFEELFQGVYKRLDNITGLLEKIAQGKEVEIGSSLKSCSTPTQAKVERKVAKKPTLYATALMSHMFTNEEMREGSVEPKESKGKKALDPTKISLIKKCIRAKFGDKVLERSWPEIRTSINQKCLDKLKQYRRVSCTDQSSLVKIDGTEKL</sequence>
<dbReference type="InterPro" id="IPR018379">
    <property type="entry name" value="BEN_domain"/>
</dbReference>
<dbReference type="Proteomes" id="UP001249851">
    <property type="component" value="Unassembled WGS sequence"/>
</dbReference>
<accession>A0AAD9USN3</accession>
<protein>
    <recommendedName>
        <fullName evidence="2">BEN domain-containing protein</fullName>
    </recommendedName>
</protein>
<dbReference type="Gene3D" id="1.10.10.2590">
    <property type="entry name" value="BEN domain"/>
    <property type="match status" value="1"/>
</dbReference>
<dbReference type="SMART" id="SM01025">
    <property type="entry name" value="BEN"/>
    <property type="match status" value="1"/>
</dbReference>
<dbReference type="AlphaFoldDB" id="A0AAD9USN3"/>
<evidence type="ECO:0000259" key="2">
    <source>
        <dbReference type="PROSITE" id="PS51457"/>
    </source>
</evidence>
<dbReference type="PROSITE" id="PS51457">
    <property type="entry name" value="BEN"/>
    <property type="match status" value="1"/>
</dbReference>
<reference evidence="3" key="2">
    <citation type="journal article" date="2023" name="Science">
        <title>Genomic signatures of disease resistance in endangered staghorn corals.</title>
        <authorList>
            <person name="Vollmer S.V."/>
            <person name="Selwyn J.D."/>
            <person name="Despard B.A."/>
            <person name="Roesel C.L."/>
        </authorList>
    </citation>
    <scope>NUCLEOTIDE SEQUENCE</scope>
    <source>
        <strain evidence="3">K2</strain>
    </source>
</reference>
<organism evidence="3 4">
    <name type="scientific">Acropora cervicornis</name>
    <name type="common">Staghorn coral</name>
    <dbReference type="NCBI Taxonomy" id="6130"/>
    <lineage>
        <taxon>Eukaryota</taxon>
        <taxon>Metazoa</taxon>
        <taxon>Cnidaria</taxon>
        <taxon>Anthozoa</taxon>
        <taxon>Hexacorallia</taxon>
        <taxon>Scleractinia</taxon>
        <taxon>Astrocoeniina</taxon>
        <taxon>Acroporidae</taxon>
        <taxon>Acropora</taxon>
    </lineage>
</organism>
<feature type="domain" description="BEN" evidence="2">
    <location>
        <begin position="141"/>
        <end position="265"/>
    </location>
</feature>
<proteinExistence type="predicted"/>
<feature type="region of interest" description="Disordered" evidence="1">
    <location>
        <begin position="45"/>
        <end position="72"/>
    </location>
</feature>
<feature type="compositionally biased region" description="Basic and acidic residues" evidence="1">
    <location>
        <begin position="7"/>
        <end position="27"/>
    </location>
</feature>
<feature type="region of interest" description="Disordered" evidence="1">
    <location>
        <begin position="1"/>
        <end position="32"/>
    </location>
</feature>